<dbReference type="InterPro" id="IPR052456">
    <property type="entry name" value="CTLH_complex_component"/>
</dbReference>
<dbReference type="PANTHER" id="PTHR15526">
    <property type="entry name" value="MUSKELIN"/>
    <property type="match status" value="1"/>
</dbReference>
<comment type="caution">
    <text evidence="1">The sequence shown here is derived from an EMBL/GenBank/DDBJ whole genome shotgun (WGS) entry which is preliminary data.</text>
</comment>
<feature type="non-terminal residue" evidence="1">
    <location>
        <position position="87"/>
    </location>
</feature>
<proteinExistence type="predicted"/>
<dbReference type="AlphaFoldDB" id="A0AA88HAS3"/>
<dbReference type="Proteomes" id="UP001187531">
    <property type="component" value="Unassembled WGS sequence"/>
</dbReference>
<protein>
    <submittedName>
        <fullName evidence="1">Uncharacterized protein</fullName>
    </submittedName>
</protein>
<dbReference type="GO" id="GO:0005737">
    <property type="term" value="C:cytoplasm"/>
    <property type="evidence" value="ECO:0007669"/>
    <property type="project" value="TreeGrafter"/>
</dbReference>
<reference evidence="1" key="1">
    <citation type="submission" date="2023-07" db="EMBL/GenBank/DDBJ databases">
        <title>Chromosome-level genome assembly of Artemia franciscana.</title>
        <authorList>
            <person name="Jo E."/>
        </authorList>
    </citation>
    <scope>NUCLEOTIDE SEQUENCE</scope>
    <source>
        <tissue evidence="1">Whole body</tissue>
    </source>
</reference>
<evidence type="ECO:0000313" key="2">
    <source>
        <dbReference type="Proteomes" id="UP001187531"/>
    </source>
</evidence>
<organism evidence="1 2">
    <name type="scientific">Artemia franciscana</name>
    <name type="common">Brine shrimp</name>
    <name type="synonym">Artemia sanfranciscana</name>
    <dbReference type="NCBI Taxonomy" id="6661"/>
    <lineage>
        <taxon>Eukaryota</taxon>
        <taxon>Metazoa</taxon>
        <taxon>Ecdysozoa</taxon>
        <taxon>Arthropoda</taxon>
        <taxon>Crustacea</taxon>
        <taxon>Branchiopoda</taxon>
        <taxon>Anostraca</taxon>
        <taxon>Artemiidae</taxon>
        <taxon>Artemia</taxon>
    </lineage>
</organism>
<sequence length="87" mass="9904">MRPPIAPGLDPHVPPSLKGRSYSRKLYIFAGQRHKEYMNDFFTYHVDTGEIDVIADGTRQDTNQVPAAGFTQRSTIDPYRDEIHVLS</sequence>
<keyword evidence="2" id="KW-1185">Reference proteome</keyword>
<name>A0AA88HAS3_ARTSF</name>
<gene>
    <name evidence="1" type="ORF">QYM36_019380</name>
</gene>
<dbReference type="EMBL" id="JAVRJZ010001049">
    <property type="protein sequence ID" value="KAK2701992.1"/>
    <property type="molecule type" value="Genomic_DNA"/>
</dbReference>
<evidence type="ECO:0000313" key="1">
    <source>
        <dbReference type="EMBL" id="KAK2701992.1"/>
    </source>
</evidence>
<dbReference type="PANTHER" id="PTHR15526:SF5">
    <property type="entry name" value="MUSKELIN"/>
    <property type="match status" value="1"/>
</dbReference>
<accession>A0AA88HAS3</accession>